<evidence type="ECO:0000256" key="6">
    <source>
        <dbReference type="ARBA" id="ARBA00022692"/>
    </source>
</evidence>
<evidence type="ECO:0000256" key="5">
    <source>
        <dbReference type="ARBA" id="ARBA00022448"/>
    </source>
</evidence>
<accession>A0A2K1R0L8</accession>
<dbReference type="FunFam" id="3.40.50.1000:FF:000019">
    <property type="entry name" value="Mitochondrial import inner membrane translocase subunit TIM50"/>
    <property type="match status" value="1"/>
</dbReference>
<dbReference type="Gene3D" id="3.40.50.1000">
    <property type="entry name" value="HAD superfamily/HAD-like"/>
    <property type="match status" value="1"/>
</dbReference>
<sequence length="637" mass="70517">MLAQAARAASRLPVRQPAISLRTSPTPSAWRTYAKYTKPPYGQQKSNDGKSSPPSPSTGPARQTSPGTSIPKDQTWKPKDSITFGGAEATQASSRASQASSQAQSTRQTAEFNKDASPSVNTVPGGQPGPQSNTVNPSRQTPNSPRDPESANEELRGPQDSRLNTEPTGQPSEQDAEQAAPKGPLPDLRQGIPSTFAKEFGFDKAAQGADTELPKFDLPSEGGDGAGGSGGRRRRVEGQEEEFSQSDYETSTDRARARLARYMYASLTIVLLTGGAYFGRPLERDEEAPSGIAPSDLDGWGPGAIWTRIRARMSGSVEYYTEPTSRKLLPEMPEAQRFPFTLVLSLEDLLIHSEWSREHGWRTAKRPGVDYFLRYLSQYYELVVFTTVPSAMGDPVIRKLDPFRIIMWPLFREATKYENGKYIKDLEYLNRPLDKTLIIDTNPDHVSNQPSNAIVLPKWTGDSKDAHAKDLVALIPFLEYIATMNIPDVRRVIESFKDKDIPTEFARREAIAREEFQKQYQEQQKKKPKASLGGFLSSALGVKPVAAPGSMVIGGEGQGQTVSEGLAQGKMLSDQIRERGQREYMRMEEEIRKNGEKWLKDMEEEEKRLMESSMKDMKKGWFAGLTGGGPAASEDRK</sequence>
<evidence type="ECO:0000256" key="1">
    <source>
        <dbReference type="ARBA" id="ARBA00004434"/>
    </source>
</evidence>
<dbReference type="CDD" id="cd07521">
    <property type="entry name" value="HAD_FCP1-like"/>
    <property type="match status" value="1"/>
</dbReference>
<feature type="compositionally biased region" description="Polar residues" evidence="15">
    <location>
        <begin position="58"/>
        <end position="72"/>
    </location>
</feature>
<comment type="caution">
    <text evidence="17">The sequence shown here is derived from an EMBL/GenBank/DDBJ whole genome shotgun (WGS) entry which is preliminary data.</text>
</comment>
<evidence type="ECO:0000256" key="15">
    <source>
        <dbReference type="SAM" id="MobiDB-lite"/>
    </source>
</evidence>
<dbReference type="InterPro" id="IPR050365">
    <property type="entry name" value="TIM50"/>
</dbReference>
<keyword evidence="9" id="KW-0809">Transit peptide</keyword>
<gene>
    <name evidence="17" type="ORF">CAC42_2758</name>
</gene>
<keyword evidence="6" id="KW-0812">Transmembrane</keyword>
<evidence type="ECO:0000256" key="2">
    <source>
        <dbReference type="ARBA" id="ARBA00006344"/>
    </source>
</evidence>
<organism evidence="17 18">
    <name type="scientific">Sphaceloma murrayae</name>
    <dbReference type="NCBI Taxonomy" id="2082308"/>
    <lineage>
        <taxon>Eukaryota</taxon>
        <taxon>Fungi</taxon>
        <taxon>Dikarya</taxon>
        <taxon>Ascomycota</taxon>
        <taxon>Pezizomycotina</taxon>
        <taxon>Dothideomycetes</taxon>
        <taxon>Dothideomycetidae</taxon>
        <taxon>Myriangiales</taxon>
        <taxon>Elsinoaceae</taxon>
        <taxon>Sphaceloma</taxon>
    </lineage>
</organism>
<reference evidence="17 18" key="1">
    <citation type="submission" date="2017-06" db="EMBL/GenBank/DDBJ databases">
        <title>Draft genome sequence of a variant of Elsinoe murrayae.</title>
        <authorList>
            <person name="Cheng Q."/>
        </authorList>
    </citation>
    <scope>NUCLEOTIDE SEQUENCE [LARGE SCALE GENOMIC DNA]</scope>
    <source>
        <strain evidence="17 18">CQ-2017a</strain>
    </source>
</reference>
<evidence type="ECO:0000256" key="9">
    <source>
        <dbReference type="ARBA" id="ARBA00022946"/>
    </source>
</evidence>
<dbReference type="STRING" id="2082308.A0A2K1R0L8"/>
<keyword evidence="13" id="KW-0472">Membrane</keyword>
<evidence type="ECO:0000256" key="4">
    <source>
        <dbReference type="ARBA" id="ARBA00020799"/>
    </source>
</evidence>
<feature type="compositionally biased region" description="Basic and acidic residues" evidence="15">
    <location>
        <begin position="146"/>
        <end position="159"/>
    </location>
</feature>
<comment type="subcellular location">
    <subcellularLocation>
        <location evidence="1">Mitochondrion inner membrane</location>
        <topology evidence="1">Single-pass membrane protein</topology>
    </subcellularLocation>
</comment>
<dbReference type="EMBL" id="NKHZ01000017">
    <property type="protein sequence ID" value="PNS20827.1"/>
    <property type="molecule type" value="Genomic_DNA"/>
</dbReference>
<evidence type="ECO:0000313" key="18">
    <source>
        <dbReference type="Proteomes" id="UP000243797"/>
    </source>
</evidence>
<dbReference type="OrthoDB" id="287041at2759"/>
<dbReference type="InterPro" id="IPR004274">
    <property type="entry name" value="FCP1_dom"/>
</dbReference>
<name>A0A2K1R0L8_9PEZI</name>
<feature type="domain" description="FCP1 homology" evidence="16">
    <location>
        <begin position="335"/>
        <end position="481"/>
    </location>
</feature>
<dbReference type="InterPro" id="IPR023214">
    <property type="entry name" value="HAD_sf"/>
</dbReference>
<evidence type="ECO:0000256" key="10">
    <source>
        <dbReference type="ARBA" id="ARBA00022989"/>
    </source>
</evidence>
<dbReference type="FunCoup" id="A0A2K1R0L8">
    <property type="interactions" value="416"/>
</dbReference>
<dbReference type="PROSITE" id="PS50969">
    <property type="entry name" value="FCP1"/>
    <property type="match status" value="1"/>
</dbReference>
<evidence type="ECO:0000256" key="3">
    <source>
        <dbReference type="ARBA" id="ARBA00013483"/>
    </source>
</evidence>
<proteinExistence type="inferred from homology"/>
<keyword evidence="11" id="KW-0811">Translocation</keyword>
<keyword evidence="5" id="KW-0813">Transport</keyword>
<comment type="similarity">
    <text evidence="2">Belongs to the TIM50 family.</text>
</comment>
<dbReference type="SMART" id="SM00577">
    <property type="entry name" value="CPDc"/>
    <property type="match status" value="1"/>
</dbReference>
<keyword evidence="7" id="KW-0999">Mitochondrion inner membrane</keyword>
<evidence type="ECO:0000313" key="17">
    <source>
        <dbReference type="EMBL" id="PNS20827.1"/>
    </source>
</evidence>
<feature type="compositionally biased region" description="Polar residues" evidence="15">
    <location>
        <begin position="116"/>
        <end position="144"/>
    </location>
</feature>
<keyword evidence="8" id="KW-0653">Protein transport</keyword>
<keyword evidence="10" id="KW-1133">Transmembrane helix</keyword>
<dbReference type="AlphaFoldDB" id="A0A2K1R0L8"/>
<dbReference type="Proteomes" id="UP000243797">
    <property type="component" value="Unassembled WGS sequence"/>
</dbReference>
<evidence type="ECO:0000256" key="14">
    <source>
        <dbReference type="ARBA" id="ARBA00059797"/>
    </source>
</evidence>
<evidence type="ECO:0000259" key="16">
    <source>
        <dbReference type="PROSITE" id="PS50969"/>
    </source>
</evidence>
<feature type="compositionally biased region" description="Low complexity" evidence="15">
    <location>
        <begin position="89"/>
        <end position="110"/>
    </location>
</feature>
<dbReference type="GO" id="GO:0005743">
    <property type="term" value="C:mitochondrial inner membrane"/>
    <property type="evidence" value="ECO:0007669"/>
    <property type="project" value="UniProtKB-SubCell"/>
</dbReference>
<dbReference type="PANTHER" id="PTHR12210">
    <property type="entry name" value="DULLARD PROTEIN PHOSPHATASE"/>
    <property type="match status" value="1"/>
</dbReference>
<feature type="region of interest" description="Disordered" evidence="15">
    <location>
        <begin position="1"/>
        <end position="192"/>
    </location>
</feature>
<dbReference type="InterPro" id="IPR036412">
    <property type="entry name" value="HAD-like_sf"/>
</dbReference>
<dbReference type="Pfam" id="PF03031">
    <property type="entry name" value="NIF"/>
    <property type="match status" value="1"/>
</dbReference>
<evidence type="ECO:0000256" key="12">
    <source>
        <dbReference type="ARBA" id="ARBA00023128"/>
    </source>
</evidence>
<evidence type="ECO:0000256" key="13">
    <source>
        <dbReference type="ARBA" id="ARBA00023136"/>
    </source>
</evidence>
<protein>
    <recommendedName>
        <fullName evidence="4">Mitochondrial import inner membrane translocase subunit TIM50</fullName>
    </recommendedName>
    <alternativeName>
        <fullName evidence="3">Mitochondrial import inner membrane translocase subunit tim50</fullName>
    </alternativeName>
</protein>
<dbReference type="InParanoid" id="A0A2K1R0L8"/>
<dbReference type="GO" id="GO:0015031">
    <property type="term" value="P:protein transport"/>
    <property type="evidence" value="ECO:0007669"/>
    <property type="project" value="UniProtKB-KW"/>
</dbReference>
<comment type="function">
    <text evidence="14">Essential component of the TIM23 complex, a complex that mediates the translocation of transit peptide-containing proteins across the mitochondrial inner membrane. Required to direct preproteins in transit and direct them to the channel protein TIM23, and possibly facilitates transfer of the translocating proteins from the TOM complex to the TIM23 complex.</text>
</comment>
<evidence type="ECO:0000256" key="8">
    <source>
        <dbReference type="ARBA" id="ARBA00022927"/>
    </source>
</evidence>
<keyword evidence="18" id="KW-1185">Reference proteome</keyword>
<keyword evidence="12" id="KW-0496">Mitochondrion</keyword>
<evidence type="ECO:0000256" key="11">
    <source>
        <dbReference type="ARBA" id="ARBA00023010"/>
    </source>
</evidence>
<feature type="region of interest" description="Disordered" evidence="15">
    <location>
        <begin position="211"/>
        <end position="252"/>
    </location>
</feature>
<feature type="compositionally biased region" description="Polar residues" evidence="15">
    <location>
        <begin position="161"/>
        <end position="173"/>
    </location>
</feature>
<evidence type="ECO:0000256" key="7">
    <source>
        <dbReference type="ARBA" id="ARBA00022792"/>
    </source>
</evidence>
<dbReference type="SUPFAM" id="SSF56784">
    <property type="entry name" value="HAD-like"/>
    <property type="match status" value="1"/>
</dbReference>